<dbReference type="EMBL" id="CACRTF010000026">
    <property type="protein sequence ID" value="VYT57023.1"/>
    <property type="molecule type" value="Genomic_DNA"/>
</dbReference>
<organism evidence="1">
    <name type="scientific">Enterocloster bolteae</name>
    <dbReference type="NCBI Taxonomy" id="208479"/>
    <lineage>
        <taxon>Bacteria</taxon>
        <taxon>Bacillati</taxon>
        <taxon>Bacillota</taxon>
        <taxon>Clostridia</taxon>
        <taxon>Lachnospirales</taxon>
        <taxon>Lachnospiraceae</taxon>
        <taxon>Enterocloster</taxon>
    </lineage>
</organism>
<accession>A0A6N2XSK6</accession>
<gene>
    <name evidence="1" type="ORF">CBLFYP116_05855</name>
</gene>
<evidence type="ECO:0000313" key="1">
    <source>
        <dbReference type="EMBL" id="VYT57023.1"/>
    </source>
</evidence>
<reference evidence="1" key="1">
    <citation type="submission" date="2019-11" db="EMBL/GenBank/DDBJ databases">
        <authorList>
            <person name="Feng L."/>
        </authorList>
    </citation>
    <scope>NUCLEOTIDE SEQUENCE</scope>
    <source>
        <strain evidence="1">CbolteaeLFYP116</strain>
    </source>
</reference>
<sequence>MYFNDNPNKYIIIIYEDHCPFQRCGTPKEVNGEYNYESLDELYKAQQIDGIVLLLDVNKTEYIIKFTRNYYTAAGNAIIQAGYSSIINIPAGMAGARRWA</sequence>
<protein>
    <submittedName>
        <fullName evidence="1">Uncharacterized protein</fullName>
    </submittedName>
</protein>
<dbReference type="AlphaFoldDB" id="A0A6N2XSK6"/>
<name>A0A6N2XSK6_9FIRM</name>
<proteinExistence type="predicted"/>